<evidence type="ECO:0000313" key="2">
    <source>
        <dbReference type="EMBL" id="OHE92096.1"/>
    </source>
</evidence>
<dbReference type="EMBL" id="MJBS01000159">
    <property type="protein sequence ID" value="OHE92096.1"/>
    <property type="molecule type" value="Genomic_DNA"/>
</dbReference>
<keyword evidence="1" id="KW-0812">Transmembrane</keyword>
<sequence>PVSEVLCWRRLVFFFFFSFFFACVATLGWGLAVGSLGWVSLHGLSTSARRAASGGKATGNGQGDRGWLAELAVHGGNGWWRKRSTY</sequence>
<comment type="caution">
    <text evidence="2">The sequence shown here is derived from an EMBL/GenBank/DDBJ whole genome shotgun (WGS) entry which is preliminary data.</text>
</comment>
<accession>A0A1G4ASK6</accession>
<organism evidence="2 3">
    <name type="scientific">Colletotrichum orchidophilum</name>
    <dbReference type="NCBI Taxonomy" id="1209926"/>
    <lineage>
        <taxon>Eukaryota</taxon>
        <taxon>Fungi</taxon>
        <taxon>Dikarya</taxon>
        <taxon>Ascomycota</taxon>
        <taxon>Pezizomycotina</taxon>
        <taxon>Sordariomycetes</taxon>
        <taxon>Hypocreomycetidae</taxon>
        <taxon>Glomerellales</taxon>
        <taxon>Glomerellaceae</taxon>
        <taxon>Colletotrichum</taxon>
    </lineage>
</organism>
<reference evidence="2 3" key="1">
    <citation type="submission" date="2016-09" db="EMBL/GenBank/DDBJ databases">
        <authorList>
            <person name="Capua I."/>
            <person name="De Benedictis P."/>
            <person name="Joannis T."/>
            <person name="Lombin L.H."/>
            <person name="Cattoli G."/>
        </authorList>
    </citation>
    <scope>NUCLEOTIDE SEQUENCE [LARGE SCALE GENOMIC DNA]</scope>
    <source>
        <strain evidence="2 3">IMI 309357</strain>
    </source>
</reference>
<keyword evidence="1" id="KW-1133">Transmembrane helix</keyword>
<gene>
    <name evidence="2" type="ORF">CORC01_12611</name>
</gene>
<evidence type="ECO:0000256" key="1">
    <source>
        <dbReference type="SAM" id="Phobius"/>
    </source>
</evidence>
<keyword evidence="1" id="KW-0472">Membrane</keyword>
<keyword evidence="3" id="KW-1185">Reference proteome</keyword>
<dbReference type="AlphaFoldDB" id="A0A1G4ASK6"/>
<feature type="transmembrane region" description="Helical" evidence="1">
    <location>
        <begin position="12"/>
        <end position="41"/>
    </location>
</feature>
<feature type="non-terminal residue" evidence="2">
    <location>
        <position position="1"/>
    </location>
</feature>
<evidence type="ECO:0000313" key="3">
    <source>
        <dbReference type="Proteomes" id="UP000176998"/>
    </source>
</evidence>
<dbReference type="GeneID" id="34565740"/>
<name>A0A1G4ASK6_9PEZI</name>
<dbReference type="Proteomes" id="UP000176998">
    <property type="component" value="Unassembled WGS sequence"/>
</dbReference>
<protein>
    <submittedName>
        <fullName evidence="2">Uncharacterized protein</fullName>
    </submittedName>
</protein>
<proteinExistence type="predicted"/>
<dbReference type="RefSeq" id="XP_022469266.1">
    <property type="nucleotide sequence ID" value="XM_022624230.1"/>
</dbReference>